<organism evidence="3 4">
    <name type="scientific">Litoribrevibacter euphylliae</name>
    <dbReference type="NCBI Taxonomy" id="1834034"/>
    <lineage>
        <taxon>Bacteria</taxon>
        <taxon>Pseudomonadati</taxon>
        <taxon>Pseudomonadota</taxon>
        <taxon>Gammaproteobacteria</taxon>
        <taxon>Oceanospirillales</taxon>
        <taxon>Oceanospirillaceae</taxon>
        <taxon>Litoribrevibacter</taxon>
    </lineage>
</organism>
<dbReference type="RefSeq" id="WP_386719173.1">
    <property type="nucleotide sequence ID" value="NZ_JBHRSZ010000004.1"/>
</dbReference>
<dbReference type="Gene3D" id="6.10.140.1340">
    <property type="match status" value="1"/>
</dbReference>
<comment type="caution">
    <text evidence="3">The sequence shown here is derived from an EMBL/GenBank/DDBJ whole genome shotgun (WGS) entry which is preliminary data.</text>
</comment>
<dbReference type="InterPro" id="IPR021309">
    <property type="entry name" value="YgaP-like_TM"/>
</dbReference>
<accession>A0ABV7HHS0</accession>
<evidence type="ECO:0000259" key="2">
    <source>
        <dbReference type="Pfam" id="PF11127"/>
    </source>
</evidence>
<name>A0ABV7HHS0_9GAMM</name>
<feature type="transmembrane region" description="Helical" evidence="1">
    <location>
        <begin position="7"/>
        <end position="25"/>
    </location>
</feature>
<keyword evidence="1" id="KW-1133">Transmembrane helix</keyword>
<evidence type="ECO:0000313" key="4">
    <source>
        <dbReference type="Proteomes" id="UP001595476"/>
    </source>
</evidence>
<dbReference type="EMBL" id="JBHRSZ010000004">
    <property type="protein sequence ID" value="MFC3151076.1"/>
    <property type="molecule type" value="Genomic_DNA"/>
</dbReference>
<keyword evidence="1" id="KW-0812">Transmembrane</keyword>
<keyword evidence="4" id="KW-1185">Reference proteome</keyword>
<dbReference type="Pfam" id="PF11127">
    <property type="entry name" value="YgaP-like_TM"/>
    <property type="match status" value="1"/>
</dbReference>
<proteinExistence type="predicted"/>
<evidence type="ECO:0000313" key="3">
    <source>
        <dbReference type="EMBL" id="MFC3151076.1"/>
    </source>
</evidence>
<protein>
    <submittedName>
        <fullName evidence="3">DUF2892 domain-containing protein</fullName>
    </submittedName>
</protein>
<feature type="transmembrane region" description="Helical" evidence="1">
    <location>
        <begin position="31"/>
        <end position="50"/>
    </location>
</feature>
<reference evidence="4" key="1">
    <citation type="journal article" date="2019" name="Int. J. Syst. Evol. Microbiol.">
        <title>The Global Catalogue of Microorganisms (GCM) 10K type strain sequencing project: providing services to taxonomists for standard genome sequencing and annotation.</title>
        <authorList>
            <consortium name="The Broad Institute Genomics Platform"/>
            <consortium name="The Broad Institute Genome Sequencing Center for Infectious Disease"/>
            <person name="Wu L."/>
            <person name="Ma J."/>
        </authorList>
    </citation>
    <scope>NUCLEOTIDE SEQUENCE [LARGE SCALE GENOMIC DNA]</scope>
    <source>
        <strain evidence="4">KCTC 52438</strain>
    </source>
</reference>
<feature type="domain" description="Inner membrane protein YgaP-like transmembrane" evidence="2">
    <location>
        <begin position="2"/>
        <end position="56"/>
    </location>
</feature>
<keyword evidence="1" id="KW-0472">Membrane</keyword>
<evidence type="ECO:0000256" key="1">
    <source>
        <dbReference type="SAM" id="Phobius"/>
    </source>
</evidence>
<dbReference type="Proteomes" id="UP001595476">
    <property type="component" value="Unassembled WGS sequence"/>
</dbReference>
<sequence>MTVDNVLHVIAGSFVMISVLLGYYVNPWWFAFTFFVGANLFQSGFTKWCLMADILRAMDFKDEESCNKKSAS</sequence>
<gene>
    <name evidence="3" type="ORF">ACFOEK_08555</name>
</gene>